<reference evidence="1 2" key="2">
    <citation type="submission" date="2018-03" db="EMBL/GenBank/DDBJ databases">
        <title>The ancient ancestry and fast evolution of plastids.</title>
        <authorList>
            <person name="Moore K.R."/>
            <person name="Magnabosco C."/>
            <person name="Momper L."/>
            <person name="Gold D.A."/>
            <person name="Bosak T."/>
            <person name="Fournier G.P."/>
        </authorList>
    </citation>
    <scope>NUCLEOTIDE SEQUENCE [LARGE SCALE GENOMIC DNA]</scope>
    <source>
        <strain evidence="1 2">ULC18</strain>
    </source>
</reference>
<gene>
    <name evidence="1" type="ORF">C7B82_19505</name>
</gene>
<dbReference type="EMBL" id="PVWK01000104">
    <property type="protein sequence ID" value="PSB26539.1"/>
    <property type="molecule type" value="Genomic_DNA"/>
</dbReference>
<protein>
    <submittedName>
        <fullName evidence="1">Uncharacterized protein</fullName>
    </submittedName>
</protein>
<dbReference type="AlphaFoldDB" id="A0A2T1E1D0"/>
<dbReference type="RefSeq" id="WP_106257955.1">
    <property type="nucleotide sequence ID" value="NZ_CAWNSW010000071.1"/>
</dbReference>
<accession>A0A2T1E1D0</accession>
<organism evidence="1 2">
    <name type="scientific">Stenomitos frigidus ULC18</name>
    <dbReference type="NCBI Taxonomy" id="2107698"/>
    <lineage>
        <taxon>Bacteria</taxon>
        <taxon>Bacillati</taxon>
        <taxon>Cyanobacteriota</taxon>
        <taxon>Cyanophyceae</taxon>
        <taxon>Leptolyngbyales</taxon>
        <taxon>Leptolyngbyaceae</taxon>
        <taxon>Stenomitos</taxon>
    </lineage>
</organism>
<keyword evidence="2" id="KW-1185">Reference proteome</keyword>
<sequence>MKGYLVKVLDYFKALIRKLTRFSVQKPQRKFPSNKALENKLEKSVGNSLSSSAQVESLDEPVISPDVGVPFQKPSNYPPMLKRELLIDRPFEFDPERHVTGSSSAPTHRQTSVERLTTQPVPFSNKIQRTEKPGQKRPYIECHTDELESMANSAWNDLKVLSEIRYELQFRSRAKAQTLLSHILQRLAELQDTRQFAWPSTTARAGLQNLSDDVFKEKEGILKLYGYRVGLNGLPEKQRRQILDNIFLHPLPSINDASYLNEWGLPRTAKRLQKLAKSIAAFTCNAKRRRRAILLKQFRIGRLI</sequence>
<comment type="caution">
    <text evidence="1">The sequence shown here is derived from an EMBL/GenBank/DDBJ whole genome shotgun (WGS) entry which is preliminary data.</text>
</comment>
<evidence type="ECO:0000313" key="2">
    <source>
        <dbReference type="Proteomes" id="UP000239576"/>
    </source>
</evidence>
<proteinExistence type="predicted"/>
<name>A0A2T1E1D0_9CYAN</name>
<reference evidence="2" key="1">
    <citation type="submission" date="2018-02" db="EMBL/GenBank/DDBJ databases">
        <authorList>
            <person name="Moore K."/>
            <person name="Momper L."/>
        </authorList>
    </citation>
    <scope>NUCLEOTIDE SEQUENCE [LARGE SCALE GENOMIC DNA]</scope>
    <source>
        <strain evidence="2">ULC18</strain>
    </source>
</reference>
<evidence type="ECO:0000313" key="1">
    <source>
        <dbReference type="EMBL" id="PSB26539.1"/>
    </source>
</evidence>
<dbReference type="OrthoDB" id="286562at2"/>
<dbReference type="Proteomes" id="UP000239576">
    <property type="component" value="Unassembled WGS sequence"/>
</dbReference>